<proteinExistence type="predicted"/>
<protein>
    <submittedName>
        <fullName evidence="1">Uncharacterized protein</fullName>
    </submittedName>
</protein>
<accession>A0ACC2F1M5</accession>
<organism evidence="1 2">
    <name type="scientific">Dallia pectoralis</name>
    <name type="common">Alaska blackfish</name>
    <dbReference type="NCBI Taxonomy" id="75939"/>
    <lineage>
        <taxon>Eukaryota</taxon>
        <taxon>Metazoa</taxon>
        <taxon>Chordata</taxon>
        <taxon>Craniata</taxon>
        <taxon>Vertebrata</taxon>
        <taxon>Euteleostomi</taxon>
        <taxon>Actinopterygii</taxon>
        <taxon>Neopterygii</taxon>
        <taxon>Teleostei</taxon>
        <taxon>Protacanthopterygii</taxon>
        <taxon>Esociformes</taxon>
        <taxon>Umbridae</taxon>
        <taxon>Dallia</taxon>
    </lineage>
</organism>
<dbReference type="Proteomes" id="UP001157502">
    <property type="component" value="Chromosome 36"/>
</dbReference>
<keyword evidence="2" id="KW-1185">Reference proteome</keyword>
<name>A0ACC2F1M5_DALPE</name>
<evidence type="ECO:0000313" key="2">
    <source>
        <dbReference type="Proteomes" id="UP001157502"/>
    </source>
</evidence>
<reference evidence="1" key="1">
    <citation type="submission" date="2021-05" db="EMBL/GenBank/DDBJ databases">
        <authorList>
            <person name="Pan Q."/>
            <person name="Jouanno E."/>
            <person name="Zahm M."/>
            <person name="Klopp C."/>
            <person name="Cabau C."/>
            <person name="Louis A."/>
            <person name="Berthelot C."/>
            <person name="Parey E."/>
            <person name="Roest Crollius H."/>
            <person name="Montfort J."/>
            <person name="Robinson-Rechavi M."/>
            <person name="Bouchez O."/>
            <person name="Lampietro C."/>
            <person name="Lopez Roques C."/>
            <person name="Donnadieu C."/>
            <person name="Postlethwait J."/>
            <person name="Bobe J."/>
            <person name="Dillon D."/>
            <person name="Chandos A."/>
            <person name="von Hippel F."/>
            <person name="Guiguen Y."/>
        </authorList>
    </citation>
    <scope>NUCLEOTIDE SEQUENCE</scope>
    <source>
        <strain evidence="1">YG-Jan2019</strain>
    </source>
</reference>
<sequence length="102" mass="10817">MAKGSPVPRHPSVSSSQMFPQQWPDPDTERCLPSPRSVVPPSASFIGRGARLFNDAAEREDRLGGKTENVANMALVPPAAVCLIVPSGGVANAFHGQLLELK</sequence>
<dbReference type="EMBL" id="CM055763">
    <property type="protein sequence ID" value="KAJ7985232.1"/>
    <property type="molecule type" value="Genomic_DNA"/>
</dbReference>
<evidence type="ECO:0000313" key="1">
    <source>
        <dbReference type="EMBL" id="KAJ7985232.1"/>
    </source>
</evidence>
<comment type="caution">
    <text evidence="1">The sequence shown here is derived from an EMBL/GenBank/DDBJ whole genome shotgun (WGS) entry which is preliminary data.</text>
</comment>
<gene>
    <name evidence="1" type="ORF">DPEC_G00349950</name>
</gene>